<sequence length="160" mass="17452">MGVFTFESETTSPVPPSRLFKALVLDAHNLVPKIAPQAVKHAELVEGDGGPGSIKKITFGEGSEYKYMKHLVDALDTNSLVYNYTIIEGDVLGDGLEKISYETKIVASTDGGSVLKRSSKYHTKGDHKINEEHAKEANEKASVLIKVIEGYLLANPDTYN</sequence>
<dbReference type="AlphaFoldDB" id="A0AA88J6T4"/>
<organism evidence="6 7">
    <name type="scientific">Ficus carica</name>
    <name type="common">Common fig</name>
    <dbReference type="NCBI Taxonomy" id="3494"/>
    <lineage>
        <taxon>Eukaryota</taxon>
        <taxon>Viridiplantae</taxon>
        <taxon>Streptophyta</taxon>
        <taxon>Embryophyta</taxon>
        <taxon>Tracheophyta</taxon>
        <taxon>Spermatophyta</taxon>
        <taxon>Magnoliopsida</taxon>
        <taxon>eudicotyledons</taxon>
        <taxon>Gunneridae</taxon>
        <taxon>Pentapetalae</taxon>
        <taxon>rosids</taxon>
        <taxon>fabids</taxon>
        <taxon>Rosales</taxon>
        <taxon>Moraceae</taxon>
        <taxon>Ficeae</taxon>
        <taxon>Ficus</taxon>
    </lineage>
</organism>
<dbReference type="SUPFAM" id="SSF55961">
    <property type="entry name" value="Bet v1-like"/>
    <property type="match status" value="1"/>
</dbReference>
<dbReference type="PROSITE" id="PS00451">
    <property type="entry name" value="PATHOGENESIS_BETVI"/>
    <property type="match status" value="1"/>
</dbReference>
<keyword evidence="3 4" id="KW-0568">Pathogenesis-related protein</keyword>
<dbReference type="EMBL" id="BTGU01000149">
    <property type="protein sequence ID" value="GMN63427.1"/>
    <property type="molecule type" value="Genomic_DNA"/>
</dbReference>
<dbReference type="PANTHER" id="PTHR31213">
    <property type="entry name" value="OS08G0374000 PROTEIN-RELATED"/>
    <property type="match status" value="1"/>
</dbReference>
<comment type="caution">
    <text evidence="6">The sequence shown here is derived from an EMBL/GenBank/DDBJ whole genome shotgun (WGS) entry which is preliminary data.</text>
</comment>
<dbReference type="GO" id="GO:0009738">
    <property type="term" value="P:abscisic acid-activated signaling pathway"/>
    <property type="evidence" value="ECO:0007669"/>
    <property type="project" value="InterPro"/>
</dbReference>
<proteinExistence type="inferred from homology"/>
<dbReference type="GO" id="GO:0005634">
    <property type="term" value="C:nucleus"/>
    <property type="evidence" value="ECO:0007669"/>
    <property type="project" value="TreeGrafter"/>
</dbReference>
<evidence type="ECO:0000313" key="7">
    <source>
        <dbReference type="Proteomes" id="UP001187192"/>
    </source>
</evidence>
<dbReference type="InterPro" id="IPR000916">
    <property type="entry name" value="Bet_v_I/MLP"/>
</dbReference>
<dbReference type="Gramene" id="FCD_00013383-RA">
    <property type="protein sequence ID" value="FCD_00013383-RA:cds"/>
    <property type="gene ID" value="FCD_00013383"/>
</dbReference>
<name>A0AA88J6T4_FICCA</name>
<dbReference type="GO" id="GO:0004864">
    <property type="term" value="F:protein phosphatase inhibitor activity"/>
    <property type="evidence" value="ECO:0007669"/>
    <property type="project" value="InterPro"/>
</dbReference>
<dbReference type="Gene3D" id="3.30.530.20">
    <property type="match status" value="1"/>
</dbReference>
<comment type="similarity">
    <text evidence="1 4">Belongs to the BetVI family.</text>
</comment>
<dbReference type="GO" id="GO:0038023">
    <property type="term" value="F:signaling receptor activity"/>
    <property type="evidence" value="ECO:0007669"/>
    <property type="project" value="InterPro"/>
</dbReference>
<dbReference type="PRINTS" id="PR00634">
    <property type="entry name" value="BETALLERGEN"/>
</dbReference>
<evidence type="ECO:0000256" key="1">
    <source>
        <dbReference type="ARBA" id="ARBA00009744"/>
    </source>
</evidence>
<dbReference type="CDD" id="cd07816">
    <property type="entry name" value="Bet_v1-like"/>
    <property type="match status" value="1"/>
</dbReference>
<dbReference type="FunFam" id="3.30.530.20:FF:000007">
    <property type="entry name" value="Major pollen allergen Bet v 1-A"/>
    <property type="match status" value="1"/>
</dbReference>
<dbReference type="GO" id="GO:0006952">
    <property type="term" value="P:defense response"/>
    <property type="evidence" value="ECO:0007669"/>
    <property type="project" value="UniProtKB-KW"/>
</dbReference>
<dbReference type="InterPro" id="IPR050279">
    <property type="entry name" value="Plant_def-hormone_signal"/>
</dbReference>
<reference evidence="6" key="1">
    <citation type="submission" date="2023-07" db="EMBL/GenBank/DDBJ databases">
        <title>draft genome sequence of fig (Ficus carica).</title>
        <authorList>
            <person name="Takahashi T."/>
            <person name="Nishimura K."/>
        </authorList>
    </citation>
    <scope>NUCLEOTIDE SEQUENCE</scope>
</reference>
<keyword evidence="7" id="KW-1185">Reference proteome</keyword>
<dbReference type="Proteomes" id="UP001187192">
    <property type="component" value="Unassembled WGS sequence"/>
</dbReference>
<evidence type="ECO:0000256" key="2">
    <source>
        <dbReference type="ARBA" id="ARBA00022821"/>
    </source>
</evidence>
<evidence type="ECO:0000256" key="3">
    <source>
        <dbReference type="ARBA" id="ARBA00023265"/>
    </source>
</evidence>
<evidence type="ECO:0000259" key="5">
    <source>
        <dbReference type="Pfam" id="PF00407"/>
    </source>
</evidence>
<evidence type="ECO:0000313" key="6">
    <source>
        <dbReference type="EMBL" id="GMN63427.1"/>
    </source>
</evidence>
<gene>
    <name evidence="6" type="ORF">TIFTF001_032507</name>
</gene>
<dbReference type="GO" id="GO:0005737">
    <property type="term" value="C:cytoplasm"/>
    <property type="evidence" value="ECO:0007669"/>
    <property type="project" value="TreeGrafter"/>
</dbReference>
<dbReference type="Pfam" id="PF00407">
    <property type="entry name" value="Bet_v_1"/>
    <property type="match status" value="1"/>
</dbReference>
<dbReference type="GO" id="GO:0010427">
    <property type="term" value="F:abscisic acid binding"/>
    <property type="evidence" value="ECO:0007669"/>
    <property type="project" value="InterPro"/>
</dbReference>
<dbReference type="PANTHER" id="PTHR31213:SF55">
    <property type="entry name" value="STRESS-INDUCED PROTEIN SAM22"/>
    <property type="match status" value="1"/>
</dbReference>
<evidence type="ECO:0000256" key="4">
    <source>
        <dbReference type="RuleBase" id="RU000409"/>
    </source>
</evidence>
<dbReference type="InterPro" id="IPR024949">
    <property type="entry name" value="Bet_v_I_allergen"/>
</dbReference>
<dbReference type="InterPro" id="IPR023393">
    <property type="entry name" value="START-like_dom_sf"/>
</dbReference>
<accession>A0AA88J6T4</accession>
<protein>
    <recommendedName>
        <fullName evidence="5">Bet v I/Major latex protein domain-containing protein</fullName>
    </recommendedName>
</protein>
<keyword evidence="2 4" id="KW-0611">Plant defense</keyword>
<feature type="domain" description="Bet v I/Major latex protein" evidence="5">
    <location>
        <begin position="1"/>
        <end position="155"/>
    </location>
</feature>